<feature type="signal peptide" evidence="6">
    <location>
        <begin position="1"/>
        <end position="19"/>
    </location>
</feature>
<dbReference type="InterPro" id="IPR000620">
    <property type="entry name" value="EamA_dom"/>
</dbReference>
<dbReference type="PATRIC" id="fig|1231392.3.peg.1656"/>
<comment type="caution">
    <text evidence="8">The sequence shown here is derived from an EMBL/GenBank/DDBJ whole genome shotgun (WGS) entry which is preliminary data.</text>
</comment>
<feature type="transmembrane region" description="Helical" evidence="5">
    <location>
        <begin position="203"/>
        <end position="222"/>
    </location>
</feature>
<gene>
    <name evidence="8" type="ORF">OCGS_1650</name>
</gene>
<evidence type="ECO:0000313" key="9">
    <source>
        <dbReference type="Proteomes" id="UP000006765"/>
    </source>
</evidence>
<feature type="transmembrane region" description="Helical" evidence="5">
    <location>
        <begin position="260"/>
        <end position="278"/>
    </location>
</feature>
<dbReference type="eggNOG" id="COG0697">
    <property type="taxonomic scope" value="Bacteria"/>
</dbReference>
<dbReference type="AlphaFoldDB" id="K2HMU4"/>
<dbReference type="Pfam" id="PF00892">
    <property type="entry name" value="EamA"/>
    <property type="match status" value="1"/>
</dbReference>
<name>K2HMU4_9RHOB</name>
<dbReference type="InterPro" id="IPR050638">
    <property type="entry name" value="AA-Vitamin_Transporters"/>
</dbReference>
<feature type="transmembrane region" description="Helical" evidence="5">
    <location>
        <begin position="122"/>
        <end position="140"/>
    </location>
</feature>
<keyword evidence="3 5" id="KW-1133">Transmembrane helix</keyword>
<dbReference type="GO" id="GO:0016020">
    <property type="term" value="C:membrane"/>
    <property type="evidence" value="ECO:0007669"/>
    <property type="project" value="UniProtKB-SubCell"/>
</dbReference>
<reference evidence="8 9" key="1">
    <citation type="journal article" date="2012" name="J. Bacteriol.">
        <title>Draft Genome Sequence of Oceaniovalibus guishaninsula JLT2003T.</title>
        <authorList>
            <person name="Tang K."/>
            <person name="Liu K."/>
            <person name="Jiao N."/>
        </authorList>
    </citation>
    <scope>NUCLEOTIDE SEQUENCE [LARGE SCALE GENOMIC DNA]</scope>
    <source>
        <strain evidence="8 9">JLT2003</strain>
    </source>
</reference>
<feature type="transmembrane region" description="Helical" evidence="5">
    <location>
        <begin position="40"/>
        <end position="58"/>
    </location>
</feature>
<evidence type="ECO:0000256" key="4">
    <source>
        <dbReference type="ARBA" id="ARBA00023136"/>
    </source>
</evidence>
<dbReference type="EMBL" id="AMGO01000036">
    <property type="protein sequence ID" value="EKE44134.1"/>
    <property type="molecule type" value="Genomic_DNA"/>
</dbReference>
<dbReference type="PANTHER" id="PTHR32322:SF9">
    <property type="entry name" value="AMINO-ACID METABOLITE EFFLUX PUMP-RELATED"/>
    <property type="match status" value="1"/>
</dbReference>
<evidence type="ECO:0000256" key="2">
    <source>
        <dbReference type="ARBA" id="ARBA00022692"/>
    </source>
</evidence>
<keyword evidence="2 5" id="KW-0812">Transmembrane</keyword>
<dbReference type="Proteomes" id="UP000006765">
    <property type="component" value="Unassembled WGS sequence"/>
</dbReference>
<dbReference type="SUPFAM" id="SSF103481">
    <property type="entry name" value="Multidrug resistance efflux transporter EmrE"/>
    <property type="match status" value="2"/>
</dbReference>
<comment type="subcellular location">
    <subcellularLocation>
        <location evidence="1">Membrane</location>
        <topology evidence="1">Multi-pass membrane protein</topology>
    </subcellularLocation>
</comment>
<evidence type="ECO:0000313" key="8">
    <source>
        <dbReference type="EMBL" id="EKE44134.1"/>
    </source>
</evidence>
<sequence length="283" mass="28206">MRGRWRTTMLTALAMVAFAANSVLNRAALADALIDPMAFAAIRLAAGAVTLGALATALRGRAWLTRLRPAGALALALYVTGFSAAYLRMDAGAGALILFGGVQVTMFAGALALGESVPARRWIGAALALAGLAWMLLPGAGSVPPVSAALMALAAFGWGLYSLMGRAGTDPLSATAAAFAGAVPLGLAAFWAAPAALPARPEGIALAVLSGAVTSGLGYALWYAVLPRLGPARAALAQLTVPVIAVAGGTLLLAEIPGPRLALACALVIGGVAFGLSGRRGAR</sequence>
<feature type="transmembrane region" description="Helical" evidence="5">
    <location>
        <begin position="70"/>
        <end position="87"/>
    </location>
</feature>
<feature type="transmembrane region" description="Helical" evidence="5">
    <location>
        <begin position="93"/>
        <end position="113"/>
    </location>
</feature>
<feature type="transmembrane region" description="Helical" evidence="5">
    <location>
        <begin position="146"/>
        <end position="164"/>
    </location>
</feature>
<accession>K2HMU4</accession>
<keyword evidence="4 5" id="KW-0472">Membrane</keyword>
<feature type="transmembrane region" description="Helical" evidence="5">
    <location>
        <begin position="234"/>
        <end position="254"/>
    </location>
</feature>
<feature type="chain" id="PRO_5003858632" evidence="6">
    <location>
        <begin position="20"/>
        <end position="283"/>
    </location>
</feature>
<organism evidence="8 9">
    <name type="scientific">Oceaniovalibus guishaninsula JLT2003</name>
    <dbReference type="NCBI Taxonomy" id="1231392"/>
    <lineage>
        <taxon>Bacteria</taxon>
        <taxon>Pseudomonadati</taxon>
        <taxon>Pseudomonadota</taxon>
        <taxon>Alphaproteobacteria</taxon>
        <taxon>Rhodobacterales</taxon>
        <taxon>Roseobacteraceae</taxon>
        <taxon>Oceaniovalibus</taxon>
    </lineage>
</organism>
<evidence type="ECO:0000256" key="6">
    <source>
        <dbReference type="SAM" id="SignalP"/>
    </source>
</evidence>
<evidence type="ECO:0000256" key="1">
    <source>
        <dbReference type="ARBA" id="ARBA00004141"/>
    </source>
</evidence>
<proteinExistence type="predicted"/>
<evidence type="ECO:0000256" key="5">
    <source>
        <dbReference type="SAM" id="Phobius"/>
    </source>
</evidence>
<keyword evidence="9" id="KW-1185">Reference proteome</keyword>
<feature type="transmembrane region" description="Helical" evidence="5">
    <location>
        <begin position="176"/>
        <end position="197"/>
    </location>
</feature>
<evidence type="ECO:0000256" key="3">
    <source>
        <dbReference type="ARBA" id="ARBA00022989"/>
    </source>
</evidence>
<protein>
    <submittedName>
        <fullName evidence="8">Transcriptional regulator, LysR family</fullName>
    </submittedName>
</protein>
<dbReference type="InterPro" id="IPR037185">
    <property type="entry name" value="EmrE-like"/>
</dbReference>
<evidence type="ECO:0000259" key="7">
    <source>
        <dbReference type="Pfam" id="PF00892"/>
    </source>
</evidence>
<dbReference type="STRING" id="1231392.OCGS_1650"/>
<feature type="domain" description="EamA" evidence="7">
    <location>
        <begin position="149"/>
        <end position="274"/>
    </location>
</feature>
<dbReference type="PANTHER" id="PTHR32322">
    <property type="entry name" value="INNER MEMBRANE TRANSPORTER"/>
    <property type="match status" value="1"/>
</dbReference>
<keyword evidence="6" id="KW-0732">Signal</keyword>